<dbReference type="SUPFAM" id="SSF54001">
    <property type="entry name" value="Cysteine proteinases"/>
    <property type="match status" value="1"/>
</dbReference>
<proteinExistence type="inferred from homology"/>
<sequence>MPSTPTLNVKWGKEKFDAIELNTEEPPMVFKAQLFALSGVQPERQKVMVKGGTLKMEMPCGLTNLGNTCYMNATVQCLRSVPELKGALGRYTGALRSSGASVPSQYITAALRDLYKIMDKTSSSIHPIILLQFLHIAFPQFAEKGDQGQYLQQDANECWLQMMRVLQQMLEPQDTDSPMETESGAAKKNFIDQYFGVEFETTMKCTESEDEEPAKGKESQLQLSCFINQEVKYLATGLRLRLQEEITKLSPSLQRNALYIKSSKVSRLPAYLTIQMVRFFYKEKESVNAKVLKDVKFPLMLDVYELCTSGLQEKMVAVRSKFKEIEDKKLEKQSQKPKEVKYEPFSFADDLGSNNSGYYDLQGVLTHQGRSSSSGHYVAWVKRKEDEWVKFDDDKVSVVSPEDILRLSGGGDWHIAYVLLYGPRRLEILEEQQ</sequence>
<dbReference type="PROSITE" id="PS00972">
    <property type="entry name" value="USP_1"/>
    <property type="match status" value="1"/>
</dbReference>
<keyword evidence="2 6" id="KW-0645">Protease</keyword>
<comment type="catalytic activity">
    <reaction evidence="1 6">
        <text>Thiol-dependent hydrolysis of ester, thioester, amide, peptide and isopeptide bonds formed by the C-terminal Gly of ubiquitin (a 76-residue protein attached to proteins as an intracellular targeting signal).</text>
        <dbReference type="EC" id="3.4.19.12"/>
    </reaction>
</comment>
<evidence type="ECO:0000256" key="2">
    <source>
        <dbReference type="ARBA" id="ARBA00022670"/>
    </source>
</evidence>
<dbReference type="CDD" id="cd16104">
    <property type="entry name" value="Ubl_USP14_like"/>
    <property type="match status" value="1"/>
</dbReference>
<evidence type="ECO:0000256" key="3">
    <source>
        <dbReference type="ARBA" id="ARBA00022786"/>
    </source>
</evidence>
<keyword evidence="9" id="KW-1185">Reference proteome</keyword>
<comment type="similarity">
    <text evidence="6">Belongs to the peptidase C19 family.</text>
</comment>
<dbReference type="FunFam" id="3.90.70.10:FF:000032">
    <property type="entry name" value="Ubiquitin carboxyl-terminal hydrolase 14"/>
    <property type="match status" value="1"/>
</dbReference>
<evidence type="ECO:0000313" key="8">
    <source>
        <dbReference type="Ensembl" id="ENSOKIP00005076554.1"/>
    </source>
</evidence>
<dbReference type="GO" id="GO:0043161">
    <property type="term" value="P:proteasome-mediated ubiquitin-dependent protein catabolic process"/>
    <property type="evidence" value="ECO:0007669"/>
    <property type="project" value="InterPro"/>
</dbReference>
<dbReference type="CDD" id="cd02657">
    <property type="entry name" value="Peptidase_C19A"/>
    <property type="match status" value="1"/>
</dbReference>
<name>A0A8C7INX2_ONCKI</name>
<dbReference type="SUPFAM" id="SSF54236">
    <property type="entry name" value="Ubiquitin-like"/>
    <property type="match status" value="1"/>
</dbReference>
<keyword evidence="4 6" id="KW-0378">Hydrolase</keyword>
<dbReference type="InterPro" id="IPR001394">
    <property type="entry name" value="Peptidase_C19_UCH"/>
</dbReference>
<dbReference type="InterPro" id="IPR028889">
    <property type="entry name" value="USP"/>
</dbReference>
<evidence type="ECO:0000256" key="1">
    <source>
        <dbReference type="ARBA" id="ARBA00000707"/>
    </source>
</evidence>
<dbReference type="GO" id="GO:0061136">
    <property type="term" value="P:regulation of proteasomal protein catabolic process"/>
    <property type="evidence" value="ECO:0007669"/>
    <property type="project" value="TreeGrafter"/>
</dbReference>
<dbReference type="PANTHER" id="PTHR43982:SF1">
    <property type="entry name" value="UBIQUITIN CARBOXYL-TERMINAL HYDROLASE 14"/>
    <property type="match status" value="1"/>
</dbReference>
<accession>A0A8C7INX2</accession>
<dbReference type="GeneTree" id="ENSGT00390000009615"/>
<dbReference type="Proteomes" id="UP000694557">
    <property type="component" value="Unassembled WGS sequence"/>
</dbReference>
<dbReference type="Gene3D" id="3.90.70.10">
    <property type="entry name" value="Cysteine proteinases"/>
    <property type="match status" value="1"/>
</dbReference>
<dbReference type="GO" id="GO:0070628">
    <property type="term" value="F:proteasome binding"/>
    <property type="evidence" value="ECO:0007669"/>
    <property type="project" value="TreeGrafter"/>
</dbReference>
<evidence type="ECO:0000256" key="5">
    <source>
        <dbReference type="ARBA" id="ARBA00022807"/>
    </source>
</evidence>
<keyword evidence="3 6" id="KW-0833">Ubl conjugation pathway</keyword>
<evidence type="ECO:0000256" key="4">
    <source>
        <dbReference type="ARBA" id="ARBA00022801"/>
    </source>
</evidence>
<organism evidence="8 9">
    <name type="scientific">Oncorhynchus kisutch</name>
    <name type="common">Coho salmon</name>
    <name type="synonym">Salmo kisutch</name>
    <dbReference type="NCBI Taxonomy" id="8019"/>
    <lineage>
        <taxon>Eukaryota</taxon>
        <taxon>Metazoa</taxon>
        <taxon>Chordata</taxon>
        <taxon>Craniata</taxon>
        <taxon>Vertebrata</taxon>
        <taxon>Euteleostomi</taxon>
        <taxon>Actinopterygii</taxon>
        <taxon>Neopterygii</taxon>
        <taxon>Teleostei</taxon>
        <taxon>Protacanthopterygii</taxon>
        <taxon>Salmoniformes</taxon>
        <taxon>Salmonidae</taxon>
        <taxon>Salmoninae</taxon>
        <taxon>Oncorhynchus</taxon>
    </lineage>
</organism>
<evidence type="ECO:0000259" key="7">
    <source>
        <dbReference type="PROSITE" id="PS50235"/>
    </source>
</evidence>
<dbReference type="EC" id="3.4.19.12" evidence="6"/>
<reference evidence="8" key="2">
    <citation type="submission" date="2025-09" db="UniProtKB">
        <authorList>
            <consortium name="Ensembl"/>
        </authorList>
    </citation>
    <scope>IDENTIFICATION</scope>
</reference>
<gene>
    <name evidence="8" type="primary">USP14</name>
    <name evidence="8" type="synonym">LOC109871652</name>
</gene>
<reference evidence="8" key="1">
    <citation type="submission" date="2025-08" db="UniProtKB">
        <authorList>
            <consortium name="Ensembl"/>
        </authorList>
    </citation>
    <scope>IDENTIFICATION</scope>
</reference>
<dbReference type="InterPro" id="IPR018200">
    <property type="entry name" value="USP_CS"/>
</dbReference>
<dbReference type="PROSITE" id="PS00973">
    <property type="entry name" value="USP_2"/>
    <property type="match status" value="1"/>
</dbReference>
<dbReference type="GO" id="GO:0016579">
    <property type="term" value="P:protein deubiquitination"/>
    <property type="evidence" value="ECO:0007669"/>
    <property type="project" value="InterPro"/>
</dbReference>
<protein>
    <recommendedName>
        <fullName evidence="6">Ubiquitin carboxyl-terminal hydrolase</fullName>
        <ecNumber evidence="6">3.4.19.12</ecNumber>
    </recommendedName>
</protein>
<keyword evidence="5 6" id="KW-0788">Thiol protease</keyword>
<evidence type="ECO:0000313" key="9">
    <source>
        <dbReference type="Proteomes" id="UP000694557"/>
    </source>
</evidence>
<dbReference type="AlphaFoldDB" id="A0A8C7INX2"/>
<evidence type="ECO:0000256" key="6">
    <source>
        <dbReference type="RuleBase" id="RU366025"/>
    </source>
</evidence>
<dbReference type="InterPro" id="IPR044635">
    <property type="entry name" value="UBP14-like"/>
</dbReference>
<dbReference type="GO" id="GO:0004843">
    <property type="term" value="F:cysteine-type deubiquitinase activity"/>
    <property type="evidence" value="ECO:0007669"/>
    <property type="project" value="UniProtKB-UniRule"/>
</dbReference>
<dbReference type="Pfam" id="PF00443">
    <property type="entry name" value="UCH"/>
    <property type="match status" value="1"/>
</dbReference>
<dbReference type="PANTHER" id="PTHR43982">
    <property type="entry name" value="UBIQUITIN CARBOXYL-TERMINAL HYDROLASE"/>
    <property type="match status" value="1"/>
</dbReference>
<dbReference type="PROSITE" id="PS50235">
    <property type="entry name" value="USP_3"/>
    <property type="match status" value="1"/>
</dbReference>
<dbReference type="InterPro" id="IPR029071">
    <property type="entry name" value="Ubiquitin-like_domsf"/>
</dbReference>
<dbReference type="Ensembl" id="ENSOKIT00005081577.1">
    <property type="protein sequence ID" value="ENSOKIP00005076554.1"/>
    <property type="gene ID" value="ENSOKIG00005032700.1"/>
</dbReference>
<dbReference type="InterPro" id="IPR038765">
    <property type="entry name" value="Papain-like_cys_pep_sf"/>
</dbReference>
<feature type="domain" description="USP" evidence="7">
    <location>
        <begin position="60"/>
        <end position="424"/>
    </location>
</feature>